<evidence type="ECO:0000256" key="3">
    <source>
        <dbReference type="SAM" id="Phobius"/>
    </source>
</evidence>
<dbReference type="InterPro" id="IPR004147">
    <property type="entry name" value="ABC1_dom"/>
</dbReference>
<proteinExistence type="inferred from homology"/>
<keyword evidence="6" id="KW-1185">Reference proteome</keyword>
<protein>
    <submittedName>
        <fullName evidence="5">ABC1 kinase family protein</fullName>
    </submittedName>
</protein>
<dbReference type="Proteomes" id="UP001575181">
    <property type="component" value="Unassembled WGS sequence"/>
</dbReference>
<dbReference type="PANTHER" id="PTHR10566:SF113">
    <property type="entry name" value="PROTEIN ACTIVITY OF BC1 COMPLEX KINASE 7, CHLOROPLASTIC"/>
    <property type="match status" value="1"/>
</dbReference>
<organism evidence="5 6">
    <name type="scientific">Thiohalorhabdus methylotrophus</name>
    <dbReference type="NCBI Taxonomy" id="3242694"/>
    <lineage>
        <taxon>Bacteria</taxon>
        <taxon>Pseudomonadati</taxon>
        <taxon>Pseudomonadota</taxon>
        <taxon>Gammaproteobacteria</taxon>
        <taxon>Thiohalorhabdales</taxon>
        <taxon>Thiohalorhabdaceae</taxon>
        <taxon>Thiohalorhabdus</taxon>
    </lineage>
</organism>
<gene>
    <name evidence="5" type="ORF">ACERLL_14650</name>
</gene>
<feature type="transmembrane region" description="Helical" evidence="3">
    <location>
        <begin position="530"/>
        <end position="551"/>
    </location>
</feature>
<keyword evidence="3" id="KW-0812">Transmembrane</keyword>
<evidence type="ECO:0000313" key="6">
    <source>
        <dbReference type="Proteomes" id="UP001575181"/>
    </source>
</evidence>
<feature type="domain" description="ABC1 atypical kinase-like" evidence="4">
    <location>
        <begin position="96"/>
        <end position="339"/>
    </location>
</feature>
<dbReference type="Pfam" id="PF03109">
    <property type="entry name" value="ABC1"/>
    <property type="match status" value="1"/>
</dbReference>
<keyword evidence="3" id="KW-1133">Transmembrane helix</keyword>
<feature type="coiled-coil region" evidence="2">
    <location>
        <begin position="479"/>
        <end position="506"/>
    </location>
</feature>
<dbReference type="GO" id="GO:0016301">
    <property type="term" value="F:kinase activity"/>
    <property type="evidence" value="ECO:0007669"/>
    <property type="project" value="UniProtKB-KW"/>
</dbReference>
<dbReference type="PANTHER" id="PTHR10566">
    <property type="entry name" value="CHAPERONE-ACTIVITY OF BC1 COMPLEX CABC1 -RELATED"/>
    <property type="match status" value="1"/>
</dbReference>
<comment type="similarity">
    <text evidence="1">Belongs to the protein kinase superfamily. ADCK protein kinase family.</text>
</comment>
<evidence type="ECO:0000259" key="4">
    <source>
        <dbReference type="Pfam" id="PF03109"/>
    </source>
</evidence>
<dbReference type="RefSeq" id="WP_373656846.1">
    <property type="nucleotide sequence ID" value="NZ_JBGUAW010000010.1"/>
</dbReference>
<keyword evidence="3" id="KW-0472">Membrane</keyword>
<accession>A0ABV4TZQ0</accession>
<feature type="transmembrane region" description="Helical" evidence="3">
    <location>
        <begin position="500"/>
        <end position="518"/>
    </location>
</feature>
<keyword evidence="2" id="KW-0175">Coiled coil</keyword>
<dbReference type="SUPFAM" id="SSF56112">
    <property type="entry name" value="Protein kinase-like (PK-like)"/>
    <property type="match status" value="1"/>
</dbReference>
<keyword evidence="5" id="KW-0808">Transferase</keyword>
<reference evidence="5 6" key="1">
    <citation type="submission" date="2024-08" db="EMBL/GenBank/DDBJ databases">
        <title>Whole-genome sequencing of halo(alkali)philic microorganisms from hypersaline lakes.</title>
        <authorList>
            <person name="Sorokin D.Y."/>
            <person name="Merkel A.Y."/>
            <person name="Messina E."/>
            <person name="Yakimov M."/>
        </authorList>
    </citation>
    <scope>NUCLEOTIDE SEQUENCE [LARGE SCALE GENOMIC DNA]</scope>
    <source>
        <strain evidence="5 6">Cl-TMA</strain>
    </source>
</reference>
<evidence type="ECO:0000256" key="2">
    <source>
        <dbReference type="SAM" id="Coils"/>
    </source>
</evidence>
<evidence type="ECO:0000313" key="5">
    <source>
        <dbReference type="EMBL" id="MFA9462060.1"/>
    </source>
</evidence>
<dbReference type="CDD" id="cd05121">
    <property type="entry name" value="ABC1_ADCK3-like"/>
    <property type="match status" value="1"/>
</dbReference>
<name>A0ABV4TZQ0_9GAMM</name>
<dbReference type="InterPro" id="IPR050154">
    <property type="entry name" value="UbiB_kinase"/>
</dbReference>
<comment type="caution">
    <text evidence="5">The sequence shown here is derived from an EMBL/GenBank/DDBJ whole genome shotgun (WGS) entry which is preliminary data.</text>
</comment>
<sequence length="556" mass="63121">MSRFGLDGFRQINRLREVLAVLARYGFAELVQQLRLGRLLPSWARKSPERARGLTTAERVRRVCEELGPSFIKIGQILSTRPDLLPPDWIEELSTLQGRLPPIPFADIEQELRSAWGDEGWHRLGRFDRHPLATASIAQVHRGTLDTGEEVAVKVRRPGIQEQVEVDLRILKRLAQLASDYLTDLARHDPVRIAEEFSESFRAELDLTLEGRNLERFRENFRSRREVRFPEVYWEYTSETVLVTEFIGGSMALTPPETLDEQGYDRNRLARVGARAFLKMIIQDGFFHADPHPSNVIFPEPNLVCFIDCGMVGRLRSELREQILGLLLALIERNAEEAVDAFVSIGRAPSDLDREQLLRHAERFIDRYHGVRLENLQLGEILLDFVRLIREHHIALPPDLALLAKALITVEGLGQVLDPEFDMVSEAEPYLRAVLRARYRPDRLAMRLLGRVEAGGAETQAIYRDFRSGLRRLGQGTPIQFEFRQLRNLEQELDRASNRIAFALVVAALIIGSAQLVQAGAGPVVYGMPMFGLVGFGVAAFFGLWLIVAIFRSGRL</sequence>
<dbReference type="EMBL" id="JBGUAW010000010">
    <property type="protein sequence ID" value="MFA9462060.1"/>
    <property type="molecule type" value="Genomic_DNA"/>
</dbReference>
<keyword evidence="5" id="KW-0418">Kinase</keyword>
<dbReference type="InterPro" id="IPR011009">
    <property type="entry name" value="Kinase-like_dom_sf"/>
</dbReference>
<evidence type="ECO:0000256" key="1">
    <source>
        <dbReference type="ARBA" id="ARBA00009670"/>
    </source>
</evidence>